<dbReference type="Gene3D" id="1.10.238.10">
    <property type="entry name" value="EF-hand"/>
    <property type="match status" value="1"/>
</dbReference>
<gene>
    <name evidence="2" type="ORF">BFW87_25640</name>
</gene>
<dbReference type="SUPFAM" id="SSF47473">
    <property type="entry name" value="EF-hand"/>
    <property type="match status" value="1"/>
</dbReference>
<organism evidence="2 3">
    <name type="scientific">Pseudomonas fluorescens</name>
    <dbReference type="NCBI Taxonomy" id="294"/>
    <lineage>
        <taxon>Bacteria</taxon>
        <taxon>Pseudomonadati</taxon>
        <taxon>Pseudomonadota</taxon>
        <taxon>Gammaproteobacteria</taxon>
        <taxon>Pseudomonadales</taxon>
        <taxon>Pseudomonadaceae</taxon>
        <taxon>Pseudomonas</taxon>
    </lineage>
</organism>
<dbReference type="AlphaFoldDB" id="A0A1T2Y2V4"/>
<evidence type="ECO:0000313" key="3">
    <source>
        <dbReference type="Proteomes" id="UP000190965"/>
    </source>
</evidence>
<name>A0A1T2Y2V4_PSEFL</name>
<dbReference type="EMBL" id="MSDF01000052">
    <property type="protein sequence ID" value="OPA86358.1"/>
    <property type="molecule type" value="Genomic_DNA"/>
</dbReference>
<dbReference type="PROSITE" id="PS50222">
    <property type="entry name" value="EF_HAND_2"/>
    <property type="match status" value="1"/>
</dbReference>
<comment type="caution">
    <text evidence="2">The sequence shown here is derived from an EMBL/GenBank/DDBJ whole genome shotgun (WGS) entry which is preliminary data.</text>
</comment>
<dbReference type="InterPro" id="IPR002048">
    <property type="entry name" value="EF_hand_dom"/>
</dbReference>
<dbReference type="Proteomes" id="UP000190965">
    <property type="component" value="Unassembled WGS sequence"/>
</dbReference>
<dbReference type="Pfam" id="PF13202">
    <property type="entry name" value="EF-hand_5"/>
    <property type="match status" value="1"/>
</dbReference>
<dbReference type="InterPro" id="IPR011992">
    <property type="entry name" value="EF-hand-dom_pair"/>
</dbReference>
<reference evidence="2 3" key="1">
    <citation type="submission" date="2016-12" db="EMBL/GenBank/DDBJ databases">
        <title>Draft genome sequences of seven strains of Pseudomonas fluorescens that produce 4-formylaminooxyvinylglycine.</title>
        <authorList>
            <person name="Okrent R.A."/>
            <person name="Manning V.A."/>
            <person name="Trippe K.M."/>
        </authorList>
    </citation>
    <scope>NUCLEOTIDE SEQUENCE [LARGE SCALE GENOMIC DNA]</scope>
    <source>
        <strain evidence="2 3">P5A</strain>
    </source>
</reference>
<accession>A0A1T2Y2V4</accession>
<sequence>MLVPAFAMATPGFGNFSADQAMSKLNARFAQADVDHDGKLTKAEANAGMPRLAAHFDEIDSTHQGFITLEKIKGFMQSRAGG</sequence>
<proteinExistence type="predicted"/>
<evidence type="ECO:0000313" key="2">
    <source>
        <dbReference type="EMBL" id="OPA86358.1"/>
    </source>
</evidence>
<protein>
    <recommendedName>
        <fullName evidence="1">EF-hand domain-containing protein</fullName>
    </recommendedName>
</protein>
<dbReference type="OrthoDB" id="5461251at2"/>
<dbReference type="GO" id="GO:0005509">
    <property type="term" value="F:calcium ion binding"/>
    <property type="evidence" value="ECO:0007669"/>
    <property type="project" value="InterPro"/>
</dbReference>
<evidence type="ECO:0000259" key="1">
    <source>
        <dbReference type="PROSITE" id="PS50222"/>
    </source>
</evidence>
<feature type="domain" description="EF-hand" evidence="1">
    <location>
        <begin position="20"/>
        <end position="55"/>
    </location>
</feature>